<evidence type="ECO:0000313" key="2">
    <source>
        <dbReference type="Proteomes" id="UP001642409"/>
    </source>
</evidence>
<dbReference type="Proteomes" id="UP001642409">
    <property type="component" value="Unassembled WGS sequence"/>
</dbReference>
<name>A0ABP1GH16_9EUKA</name>
<dbReference type="EMBL" id="CAXDID020000002">
    <property type="protein sequence ID" value="CAL5971415.1"/>
    <property type="molecule type" value="Genomic_DNA"/>
</dbReference>
<accession>A0ABP1GH16</accession>
<comment type="caution">
    <text evidence="1">The sequence shown here is derived from an EMBL/GenBank/DDBJ whole genome shotgun (WGS) entry which is preliminary data.</text>
</comment>
<evidence type="ECO:0000313" key="1">
    <source>
        <dbReference type="EMBL" id="CAL5971415.1"/>
    </source>
</evidence>
<protein>
    <submittedName>
        <fullName evidence="1">Hypothetical_protein</fullName>
    </submittedName>
</protein>
<gene>
    <name evidence="1" type="ORF">HINF_LOCUS1355</name>
</gene>
<proteinExistence type="predicted"/>
<reference evidence="1 2" key="1">
    <citation type="submission" date="2024-07" db="EMBL/GenBank/DDBJ databases">
        <authorList>
            <person name="Akdeniz Z."/>
        </authorList>
    </citation>
    <scope>NUCLEOTIDE SEQUENCE [LARGE SCALE GENOMIC DNA]</scope>
</reference>
<sequence>MHKYYFIYQYQNVQNRVCQDFTKRRQQLITGKMLLYNKKIYNIFEFNQIQKSNYLIIFQHAKLSKELEVKKLIIKNLNSIKQWQLSDASTLISDFYQQVCRKYELLHSTGLNLDLKSMNCWNCQISVNQLTNIIKYKEYQQRIDSQIHSKTLPIKCYLNYNYFAHVSCTSDDLNKIYNISFTHSYKYLQARVFPLIKSFQLAQKFVYKKPFCLRLDQYTIVLWVSKSKRINFGAHLE</sequence>
<organism evidence="1 2">
    <name type="scientific">Hexamita inflata</name>
    <dbReference type="NCBI Taxonomy" id="28002"/>
    <lineage>
        <taxon>Eukaryota</taxon>
        <taxon>Metamonada</taxon>
        <taxon>Diplomonadida</taxon>
        <taxon>Hexamitidae</taxon>
        <taxon>Hexamitinae</taxon>
        <taxon>Hexamita</taxon>
    </lineage>
</organism>
<keyword evidence="2" id="KW-1185">Reference proteome</keyword>